<reference evidence="3 4" key="1">
    <citation type="journal article" date="2011" name="J. Bacteriol.">
        <title>Complete genome sequence of Paenibacillus polymyxa SC2, a strain of plant growth-promoting Rhizobacterium with broad-spectrum antimicrobial activity.</title>
        <authorList>
            <person name="Ma M."/>
            <person name="Wang C."/>
            <person name="Ding Y."/>
            <person name="Li L."/>
            <person name="Shen D."/>
            <person name="Jiang X."/>
            <person name="Guan D."/>
            <person name="Cao F."/>
            <person name="Chen H."/>
            <person name="Feng R."/>
            <person name="Wang X."/>
            <person name="Ge Y."/>
            <person name="Yao L."/>
            <person name="Bing X."/>
            <person name="Yang X."/>
            <person name="Li J."/>
            <person name="Du B."/>
        </authorList>
    </citation>
    <scope>NUCLEOTIDE SEQUENCE [LARGE SCALE GENOMIC DNA]</scope>
    <source>
        <strain evidence="3 4">SC2</strain>
    </source>
</reference>
<dbReference type="HOGENOM" id="CLU_993377_0_0_9"/>
<dbReference type="eggNOG" id="COG2998">
    <property type="taxonomic scope" value="Bacteria"/>
</dbReference>
<protein>
    <submittedName>
        <fullName evidence="3">Peptidylprolyl isomerase</fullName>
    </submittedName>
</protein>
<accession>E3E9R5</accession>
<sequence>MKLCKSIVLFSLAALLLFSLNMGNVDAKATVIKAPVILKINQYYILYTSPDAPYIDKQQRFMIPLRAVSELLGATVNYDVPKKTATISWDHKNIEVTINSNNVTYNGKNTKIDTVPVLKQKQVFIPAKVLLDGLNIKGSWEDQLLTIKDNKFKKSKVISYLEGGYDPNTIPLSTDIDTNKIRPLSYELTLPGDGSSSKMATLSITARNISGKDLKLGSEDLRPTFITDISYQYDKQDRDRPAVQAGATFTRTWNKIDLSSTSSSNNFQSNPLKYIVAIGNTKD</sequence>
<gene>
    <name evidence="3" type="ORF">PPSC2_18235</name>
</gene>
<dbReference type="GO" id="GO:0016853">
    <property type="term" value="F:isomerase activity"/>
    <property type="evidence" value="ECO:0007669"/>
    <property type="project" value="UniProtKB-KW"/>
</dbReference>
<dbReference type="OrthoDB" id="2649379at2"/>
<feature type="chain" id="PRO_5003168091" evidence="1">
    <location>
        <begin position="28"/>
        <end position="283"/>
    </location>
</feature>
<evidence type="ECO:0000259" key="2">
    <source>
        <dbReference type="Pfam" id="PF07833"/>
    </source>
</evidence>
<dbReference type="Gene3D" id="3.30.457.10">
    <property type="entry name" value="Copper amine oxidase-like, N-terminal domain"/>
    <property type="match status" value="1"/>
</dbReference>
<dbReference type="InterPro" id="IPR036582">
    <property type="entry name" value="Mao_N_sf"/>
</dbReference>
<dbReference type="SUPFAM" id="SSF55383">
    <property type="entry name" value="Copper amine oxidase, domain N"/>
    <property type="match status" value="1"/>
</dbReference>
<dbReference type="Proteomes" id="UP000006868">
    <property type="component" value="Chromosome"/>
</dbReference>
<dbReference type="AlphaFoldDB" id="E3E9R5"/>
<dbReference type="RefSeq" id="WP_013372434.1">
    <property type="nucleotide sequence ID" value="NC_014622.2"/>
</dbReference>
<dbReference type="KEGG" id="ppm:PPSC2_18235"/>
<organism evidence="3 4">
    <name type="scientific">Paenibacillus polymyxa (strain SC2)</name>
    <name type="common">Bacillus polymyxa</name>
    <dbReference type="NCBI Taxonomy" id="886882"/>
    <lineage>
        <taxon>Bacteria</taxon>
        <taxon>Bacillati</taxon>
        <taxon>Bacillota</taxon>
        <taxon>Bacilli</taxon>
        <taxon>Bacillales</taxon>
        <taxon>Paenibacillaceae</taxon>
        <taxon>Paenibacillus</taxon>
    </lineage>
</organism>
<evidence type="ECO:0000313" key="4">
    <source>
        <dbReference type="Proteomes" id="UP000006868"/>
    </source>
</evidence>
<dbReference type="Pfam" id="PF07833">
    <property type="entry name" value="Cu_amine_oxidN1"/>
    <property type="match status" value="1"/>
</dbReference>
<feature type="domain" description="Copper amine oxidase-like N-terminal" evidence="2">
    <location>
        <begin position="48"/>
        <end position="146"/>
    </location>
</feature>
<dbReference type="EMBL" id="CP002213">
    <property type="protein sequence ID" value="ADO57855.1"/>
    <property type="molecule type" value="Genomic_DNA"/>
</dbReference>
<feature type="signal peptide" evidence="1">
    <location>
        <begin position="1"/>
        <end position="27"/>
    </location>
</feature>
<evidence type="ECO:0000313" key="3">
    <source>
        <dbReference type="EMBL" id="ADO57855.1"/>
    </source>
</evidence>
<dbReference type="InterPro" id="IPR012854">
    <property type="entry name" value="Cu_amine_oxidase-like_N"/>
</dbReference>
<keyword evidence="1" id="KW-0732">Signal</keyword>
<dbReference type="PATRIC" id="fig|886882.15.peg.3896"/>
<keyword evidence="3" id="KW-0413">Isomerase</keyword>
<evidence type="ECO:0000256" key="1">
    <source>
        <dbReference type="SAM" id="SignalP"/>
    </source>
</evidence>
<proteinExistence type="predicted"/>
<name>E3E9R5_PAEPS</name>